<gene>
    <name evidence="2" type="ORF">METZ01_LOCUS310728</name>
</gene>
<evidence type="ECO:0000256" key="1">
    <source>
        <dbReference type="SAM" id="Phobius"/>
    </source>
</evidence>
<dbReference type="EMBL" id="UINC01098960">
    <property type="protein sequence ID" value="SVC57874.1"/>
    <property type="molecule type" value="Genomic_DNA"/>
</dbReference>
<accession>A0A382N9K3</accession>
<keyword evidence="1" id="KW-0812">Transmembrane</keyword>
<reference evidence="2" key="1">
    <citation type="submission" date="2018-05" db="EMBL/GenBank/DDBJ databases">
        <authorList>
            <person name="Lanie J.A."/>
            <person name="Ng W.-L."/>
            <person name="Kazmierczak K.M."/>
            <person name="Andrzejewski T.M."/>
            <person name="Davidsen T.M."/>
            <person name="Wayne K.J."/>
            <person name="Tettelin H."/>
            <person name="Glass J.I."/>
            <person name="Rusch D."/>
            <person name="Podicherti R."/>
            <person name="Tsui H.-C.T."/>
            <person name="Winkler M.E."/>
        </authorList>
    </citation>
    <scope>NUCLEOTIDE SEQUENCE</scope>
</reference>
<name>A0A382N9K3_9ZZZZ</name>
<keyword evidence="1" id="KW-1133">Transmembrane helix</keyword>
<evidence type="ECO:0000313" key="2">
    <source>
        <dbReference type="EMBL" id="SVC57874.1"/>
    </source>
</evidence>
<sequence length="51" mass="5606">MNMSLYNQITYHNPEVTIMGTFNTIIMTVKFVTIALVAIGLVAAVIQYAGQ</sequence>
<organism evidence="2">
    <name type="scientific">marine metagenome</name>
    <dbReference type="NCBI Taxonomy" id="408172"/>
    <lineage>
        <taxon>unclassified sequences</taxon>
        <taxon>metagenomes</taxon>
        <taxon>ecological metagenomes</taxon>
    </lineage>
</organism>
<keyword evidence="1" id="KW-0472">Membrane</keyword>
<feature type="transmembrane region" description="Helical" evidence="1">
    <location>
        <begin position="20"/>
        <end position="46"/>
    </location>
</feature>
<proteinExistence type="predicted"/>
<dbReference type="AlphaFoldDB" id="A0A382N9K3"/>
<protein>
    <submittedName>
        <fullName evidence="2">Uncharacterized protein</fullName>
    </submittedName>
</protein>